<feature type="non-terminal residue" evidence="1">
    <location>
        <position position="107"/>
    </location>
</feature>
<organism evidence="1 2">
    <name type="scientific">Scleroderma citrinum Foug A</name>
    <dbReference type="NCBI Taxonomy" id="1036808"/>
    <lineage>
        <taxon>Eukaryota</taxon>
        <taxon>Fungi</taxon>
        <taxon>Dikarya</taxon>
        <taxon>Basidiomycota</taxon>
        <taxon>Agaricomycotina</taxon>
        <taxon>Agaricomycetes</taxon>
        <taxon>Agaricomycetidae</taxon>
        <taxon>Boletales</taxon>
        <taxon>Sclerodermatineae</taxon>
        <taxon>Sclerodermataceae</taxon>
        <taxon>Scleroderma</taxon>
    </lineage>
</organism>
<protein>
    <submittedName>
        <fullName evidence="1">Uncharacterized protein</fullName>
    </submittedName>
</protein>
<reference evidence="1 2" key="1">
    <citation type="submission" date="2014-04" db="EMBL/GenBank/DDBJ databases">
        <authorList>
            <consortium name="DOE Joint Genome Institute"/>
            <person name="Kuo A."/>
            <person name="Kohler A."/>
            <person name="Nagy L.G."/>
            <person name="Floudas D."/>
            <person name="Copeland A."/>
            <person name="Barry K.W."/>
            <person name="Cichocki N."/>
            <person name="Veneault-Fourrey C."/>
            <person name="LaButti K."/>
            <person name="Lindquist E.A."/>
            <person name="Lipzen A."/>
            <person name="Lundell T."/>
            <person name="Morin E."/>
            <person name="Murat C."/>
            <person name="Sun H."/>
            <person name="Tunlid A."/>
            <person name="Henrissat B."/>
            <person name="Grigoriev I.V."/>
            <person name="Hibbett D.S."/>
            <person name="Martin F."/>
            <person name="Nordberg H.P."/>
            <person name="Cantor M.N."/>
            <person name="Hua S.X."/>
        </authorList>
    </citation>
    <scope>NUCLEOTIDE SEQUENCE [LARGE SCALE GENOMIC DNA]</scope>
    <source>
        <strain evidence="1 2">Foug A</strain>
    </source>
</reference>
<dbReference type="InParanoid" id="A0A0C2ZQJ2"/>
<dbReference type="HOGENOM" id="CLU_2216277_0_0_1"/>
<dbReference type="EMBL" id="KN822032">
    <property type="protein sequence ID" value="KIM63843.1"/>
    <property type="molecule type" value="Genomic_DNA"/>
</dbReference>
<dbReference type="AlphaFoldDB" id="A0A0C2ZQJ2"/>
<dbReference type="Proteomes" id="UP000053989">
    <property type="component" value="Unassembled WGS sequence"/>
</dbReference>
<gene>
    <name evidence="1" type="ORF">SCLCIDRAFT_1213978</name>
</gene>
<accession>A0A0C2ZQJ2</accession>
<reference evidence="2" key="2">
    <citation type="submission" date="2015-01" db="EMBL/GenBank/DDBJ databases">
        <title>Evolutionary Origins and Diversification of the Mycorrhizal Mutualists.</title>
        <authorList>
            <consortium name="DOE Joint Genome Institute"/>
            <consortium name="Mycorrhizal Genomics Consortium"/>
            <person name="Kohler A."/>
            <person name="Kuo A."/>
            <person name="Nagy L.G."/>
            <person name="Floudas D."/>
            <person name="Copeland A."/>
            <person name="Barry K.W."/>
            <person name="Cichocki N."/>
            <person name="Veneault-Fourrey C."/>
            <person name="LaButti K."/>
            <person name="Lindquist E.A."/>
            <person name="Lipzen A."/>
            <person name="Lundell T."/>
            <person name="Morin E."/>
            <person name="Murat C."/>
            <person name="Riley R."/>
            <person name="Ohm R."/>
            <person name="Sun H."/>
            <person name="Tunlid A."/>
            <person name="Henrissat B."/>
            <person name="Grigoriev I.V."/>
            <person name="Hibbett D.S."/>
            <person name="Martin F."/>
        </authorList>
    </citation>
    <scope>NUCLEOTIDE SEQUENCE [LARGE SCALE GENOMIC DNA]</scope>
    <source>
        <strain evidence="2">Foug A</strain>
    </source>
</reference>
<proteinExistence type="predicted"/>
<evidence type="ECO:0000313" key="1">
    <source>
        <dbReference type="EMBL" id="KIM63843.1"/>
    </source>
</evidence>
<sequence length="107" mass="12153">MVERDCTLGATVATESISKRSDGHETYRLSSISWPRVITGPELIISILATRTAELAANFRFFCEVSRSVTLNVQVYLHDWDTRQEGEVREIEQSCSRSARSDWLSDI</sequence>
<evidence type="ECO:0000313" key="2">
    <source>
        <dbReference type="Proteomes" id="UP000053989"/>
    </source>
</evidence>
<keyword evidence="2" id="KW-1185">Reference proteome</keyword>
<name>A0A0C2ZQJ2_9AGAM</name>